<reference evidence="13 14" key="1">
    <citation type="journal article" date="2016" name="Mol. Biol. Evol.">
        <title>Genome-Wide Survey of Gut Fungi (Harpellales) Reveals the First Horizontally Transferred Ubiquitin Gene from a Mosquito Host.</title>
        <authorList>
            <person name="Wang Y."/>
            <person name="White M.M."/>
            <person name="Kvist S."/>
            <person name="Moncalvo J.M."/>
        </authorList>
    </citation>
    <scope>NUCLEOTIDE SEQUENCE [LARGE SCALE GENOMIC DNA]</scope>
    <source>
        <strain evidence="13 14">ALG-7-W6</strain>
    </source>
</reference>
<comment type="similarity">
    <text evidence="3 12">Belongs to the PIGV family.</text>
</comment>
<dbReference type="GO" id="GO:0004376">
    <property type="term" value="F:GPI mannosyltransferase activity"/>
    <property type="evidence" value="ECO:0007669"/>
    <property type="project" value="InterPro"/>
</dbReference>
<feature type="transmembrane region" description="Helical" evidence="12">
    <location>
        <begin position="187"/>
        <end position="208"/>
    </location>
</feature>
<keyword evidence="14" id="KW-1185">Reference proteome</keyword>
<dbReference type="GO" id="GO:0006506">
    <property type="term" value="P:GPI anchor biosynthetic process"/>
    <property type="evidence" value="ECO:0007669"/>
    <property type="project" value="UniProtKB-UniPathway"/>
</dbReference>
<evidence type="ECO:0000256" key="12">
    <source>
        <dbReference type="RuleBase" id="RU363112"/>
    </source>
</evidence>
<name>A0A1R0GU11_9FUNG</name>
<keyword evidence="7 12" id="KW-0808">Transferase</keyword>
<dbReference type="PANTHER" id="PTHR12468">
    <property type="entry name" value="GPI MANNOSYLTRANSFERASE 2"/>
    <property type="match status" value="1"/>
</dbReference>
<keyword evidence="11 12" id="KW-0472">Membrane</keyword>
<evidence type="ECO:0000256" key="8">
    <source>
        <dbReference type="ARBA" id="ARBA00022692"/>
    </source>
</evidence>
<dbReference type="InterPro" id="IPR007315">
    <property type="entry name" value="PIG-V/Gpi18"/>
</dbReference>
<feature type="transmembrane region" description="Helical" evidence="12">
    <location>
        <begin position="214"/>
        <end position="233"/>
    </location>
</feature>
<evidence type="ECO:0000256" key="7">
    <source>
        <dbReference type="ARBA" id="ARBA00022679"/>
    </source>
</evidence>
<dbReference type="AlphaFoldDB" id="A0A1R0GU11"/>
<evidence type="ECO:0000256" key="10">
    <source>
        <dbReference type="ARBA" id="ARBA00022989"/>
    </source>
</evidence>
<dbReference type="GO" id="GO:0031501">
    <property type="term" value="C:mannosyltransferase complex"/>
    <property type="evidence" value="ECO:0007669"/>
    <property type="project" value="TreeGrafter"/>
</dbReference>
<dbReference type="GO" id="GO:0005789">
    <property type="term" value="C:endoplasmic reticulum membrane"/>
    <property type="evidence" value="ECO:0007669"/>
    <property type="project" value="UniProtKB-SubCell"/>
</dbReference>
<proteinExistence type="inferred from homology"/>
<sequence>MAPVSEKKRIRGWWKHHRGKQIVYFSILSRFVIFLIAQISNLFVEDYDSSFDTLLLDQDKFTTLQHVVSTILKVFTRWDSFYFLHIAQNGYVYEQENAFFPMYPLLINFLAITGTHSIFFFFSNNYTLNPLDLHFFPFLVVLFPLRALIGEQLVYMLSGIIVSNLSFVGSAVALYRLGLVLFGNEPFAYLSTILYCICPAGIFMSAMYIFFGRLFHVCILALISVSGLVIFQVQGYHGFCISIQPRPGDSPWCYDQFPLIYNYVQDHYWGVGFLRYYTLKQLPNFVFALPMVILCSVGIFTYAQFDWKRFLSIGISQYLECDTPISKSISTPSLSPEDKDTLFKSEKTTNPIENIQELPDRSNLMKSQPDIETRLGLYLLPRISTKDIVSLPSNSCFTSTEILPYIYLWIFLLFVSVTTMHIQVITRFMSSMPTIYWYMAHVFLDTDRPPVFDTPESPRFSGLPKYMLYYVINYAGIGVVLFSNFFPPA</sequence>
<dbReference type="UniPathway" id="UPA00196"/>
<evidence type="ECO:0000256" key="6">
    <source>
        <dbReference type="ARBA" id="ARBA00022676"/>
    </source>
</evidence>
<evidence type="ECO:0000256" key="2">
    <source>
        <dbReference type="ARBA" id="ARBA00004687"/>
    </source>
</evidence>
<dbReference type="Pfam" id="PF04188">
    <property type="entry name" value="Mannosyl_trans2"/>
    <property type="match status" value="2"/>
</dbReference>
<feature type="transmembrane region" description="Helical" evidence="12">
    <location>
        <begin position="102"/>
        <end position="122"/>
    </location>
</feature>
<dbReference type="OrthoDB" id="10252502at2759"/>
<feature type="transmembrane region" description="Helical" evidence="12">
    <location>
        <begin position="402"/>
        <end position="422"/>
    </location>
</feature>
<accession>A0A1R0GU11</accession>
<protein>
    <recommendedName>
        <fullName evidence="4 12">GPI mannosyltransferase 2</fullName>
        <ecNumber evidence="12">2.4.1.-</ecNumber>
    </recommendedName>
</protein>
<keyword evidence="9 12" id="KW-0256">Endoplasmic reticulum</keyword>
<feature type="transmembrane region" description="Helical" evidence="12">
    <location>
        <begin position="131"/>
        <end position="149"/>
    </location>
</feature>
<dbReference type="EC" id="2.4.1.-" evidence="12"/>
<feature type="transmembrane region" description="Helical" evidence="12">
    <location>
        <begin position="21"/>
        <end position="44"/>
    </location>
</feature>
<evidence type="ECO:0000256" key="5">
    <source>
        <dbReference type="ARBA" id="ARBA00022502"/>
    </source>
</evidence>
<keyword evidence="10 12" id="KW-1133">Transmembrane helix</keyword>
<evidence type="ECO:0000256" key="4">
    <source>
        <dbReference type="ARBA" id="ARBA00013795"/>
    </source>
</evidence>
<evidence type="ECO:0000313" key="14">
    <source>
        <dbReference type="Proteomes" id="UP000187455"/>
    </source>
</evidence>
<comment type="pathway">
    <text evidence="2 12">Glycolipid biosynthesis; glycosylphosphatidylinositol-anchor biosynthesis.</text>
</comment>
<comment type="caution">
    <text evidence="13">The sequence shown here is derived from an EMBL/GenBank/DDBJ whole genome shotgun (WGS) entry which is preliminary data.</text>
</comment>
<comment type="subcellular location">
    <subcellularLocation>
        <location evidence="1 12">Endoplasmic reticulum membrane</location>
        <topology evidence="1 12">Multi-pass membrane protein</topology>
    </subcellularLocation>
</comment>
<feature type="transmembrane region" description="Helical" evidence="12">
    <location>
        <begin position="155"/>
        <end position="175"/>
    </location>
</feature>
<keyword evidence="6 12" id="KW-0328">Glycosyltransferase</keyword>
<dbReference type="STRING" id="133383.A0A1R0GU11"/>
<dbReference type="PANTHER" id="PTHR12468:SF2">
    <property type="entry name" value="GPI MANNOSYLTRANSFERASE 2"/>
    <property type="match status" value="1"/>
</dbReference>
<organism evidence="13 14">
    <name type="scientific">Smittium mucronatum</name>
    <dbReference type="NCBI Taxonomy" id="133383"/>
    <lineage>
        <taxon>Eukaryota</taxon>
        <taxon>Fungi</taxon>
        <taxon>Fungi incertae sedis</taxon>
        <taxon>Zoopagomycota</taxon>
        <taxon>Kickxellomycotina</taxon>
        <taxon>Harpellomycetes</taxon>
        <taxon>Harpellales</taxon>
        <taxon>Legeriomycetaceae</taxon>
        <taxon>Smittium</taxon>
    </lineage>
</organism>
<dbReference type="Proteomes" id="UP000187455">
    <property type="component" value="Unassembled WGS sequence"/>
</dbReference>
<gene>
    <name evidence="13" type="ORF">AYI68_g5535</name>
</gene>
<evidence type="ECO:0000313" key="13">
    <source>
        <dbReference type="EMBL" id="OLY80369.1"/>
    </source>
</evidence>
<evidence type="ECO:0000256" key="3">
    <source>
        <dbReference type="ARBA" id="ARBA00008698"/>
    </source>
</evidence>
<keyword evidence="5 12" id="KW-0337">GPI-anchor biosynthesis</keyword>
<evidence type="ECO:0000256" key="9">
    <source>
        <dbReference type="ARBA" id="ARBA00022824"/>
    </source>
</evidence>
<comment type="function">
    <text evidence="12">Mannosyltransferase involved in glycosylphosphatidylinositol-anchor biosynthesis.</text>
</comment>
<feature type="transmembrane region" description="Helical" evidence="12">
    <location>
        <begin position="285"/>
        <end position="305"/>
    </location>
</feature>
<keyword evidence="8 12" id="KW-0812">Transmembrane</keyword>
<dbReference type="GO" id="GO:0000009">
    <property type="term" value="F:alpha-1,6-mannosyltransferase activity"/>
    <property type="evidence" value="ECO:0007669"/>
    <property type="project" value="InterPro"/>
</dbReference>
<evidence type="ECO:0000256" key="1">
    <source>
        <dbReference type="ARBA" id="ARBA00004477"/>
    </source>
</evidence>
<evidence type="ECO:0000256" key="11">
    <source>
        <dbReference type="ARBA" id="ARBA00023136"/>
    </source>
</evidence>
<feature type="transmembrane region" description="Helical" evidence="12">
    <location>
        <begin position="467"/>
        <end position="486"/>
    </location>
</feature>
<dbReference type="EMBL" id="LSSL01003541">
    <property type="protein sequence ID" value="OLY80369.1"/>
    <property type="molecule type" value="Genomic_DNA"/>
</dbReference>